<dbReference type="SUPFAM" id="SSF53901">
    <property type="entry name" value="Thiolase-like"/>
    <property type="match status" value="2"/>
</dbReference>
<accession>A0A292YF49</accession>
<protein>
    <submittedName>
        <fullName evidence="6">3-hydroxy-3-methylglutaryl CoA synthase</fullName>
    </submittedName>
</protein>
<name>A0A292YF49_9BACL</name>
<keyword evidence="7" id="KW-1185">Reference proteome</keyword>
<dbReference type="InterPro" id="IPR022002">
    <property type="entry name" value="ChsH2_Znr"/>
</dbReference>
<dbReference type="OrthoDB" id="9785144at2"/>
<reference evidence="7" key="1">
    <citation type="submission" date="2017-07" db="EMBL/GenBank/DDBJ databases">
        <title>Draft genome sequence of Effusibacillus lacus strain skLN1.</title>
        <authorList>
            <person name="Watanabe M."/>
            <person name="Kojima H."/>
            <person name="Fukui M."/>
        </authorList>
    </citation>
    <scope>NUCLEOTIDE SEQUENCE [LARGE SCALE GENOMIC DNA]</scope>
    <source>
        <strain evidence="7">skLN1</strain>
    </source>
</reference>
<dbReference type="InterPro" id="IPR002878">
    <property type="entry name" value="ChsH2_C"/>
</dbReference>
<evidence type="ECO:0000256" key="2">
    <source>
        <dbReference type="ARBA" id="ARBA00023315"/>
    </source>
</evidence>
<feature type="domain" description="ChsH2 rubredoxin-like zinc ribbon" evidence="5">
    <location>
        <begin position="359"/>
        <end position="383"/>
    </location>
</feature>
<dbReference type="InterPro" id="IPR013747">
    <property type="entry name" value="ACP_syn_III_C"/>
</dbReference>
<dbReference type="PANTHER" id="PTHR34069:SF2">
    <property type="entry name" value="BETA-KETOACYL-[ACYL-CARRIER-PROTEIN] SYNTHASE III"/>
    <property type="match status" value="1"/>
</dbReference>
<dbReference type="Pfam" id="PF08541">
    <property type="entry name" value="ACP_syn_III_C"/>
    <property type="match status" value="1"/>
</dbReference>
<feature type="domain" description="ChsH2 C-terminal OB-fold" evidence="3">
    <location>
        <begin position="394"/>
        <end position="451"/>
    </location>
</feature>
<evidence type="ECO:0000313" key="6">
    <source>
        <dbReference type="EMBL" id="GAX88447.1"/>
    </source>
</evidence>
<feature type="domain" description="Beta-ketoacyl-[acyl-carrier-protein] synthase III C-terminal" evidence="4">
    <location>
        <begin position="209"/>
        <end position="288"/>
    </location>
</feature>
<dbReference type="GO" id="GO:0016746">
    <property type="term" value="F:acyltransferase activity"/>
    <property type="evidence" value="ECO:0007669"/>
    <property type="project" value="UniProtKB-KW"/>
</dbReference>
<evidence type="ECO:0000256" key="1">
    <source>
        <dbReference type="ARBA" id="ARBA00022679"/>
    </source>
</evidence>
<comment type="caution">
    <text evidence="6">The sequence shown here is derived from an EMBL/GenBank/DDBJ whole genome shotgun (WGS) entry which is preliminary data.</text>
</comment>
<gene>
    <name evidence="6" type="ORF">EFBL_0056</name>
</gene>
<dbReference type="EMBL" id="BDUF01000003">
    <property type="protein sequence ID" value="GAX88447.1"/>
    <property type="molecule type" value="Genomic_DNA"/>
</dbReference>
<proteinExistence type="predicted"/>
<dbReference type="CDD" id="cd00827">
    <property type="entry name" value="init_cond_enzymes"/>
    <property type="match status" value="1"/>
</dbReference>
<dbReference type="InterPro" id="IPR012340">
    <property type="entry name" value="NA-bd_OB-fold"/>
</dbReference>
<evidence type="ECO:0000259" key="5">
    <source>
        <dbReference type="Pfam" id="PF12172"/>
    </source>
</evidence>
<organism evidence="6 7">
    <name type="scientific">Effusibacillus lacus</name>
    <dbReference type="NCBI Taxonomy" id="1348429"/>
    <lineage>
        <taxon>Bacteria</taxon>
        <taxon>Bacillati</taxon>
        <taxon>Bacillota</taxon>
        <taxon>Bacilli</taxon>
        <taxon>Bacillales</taxon>
        <taxon>Alicyclobacillaceae</taxon>
        <taxon>Effusibacillus</taxon>
    </lineage>
</organism>
<dbReference type="PANTHER" id="PTHR34069">
    <property type="entry name" value="3-OXOACYL-[ACYL-CARRIER-PROTEIN] SYNTHASE 3"/>
    <property type="match status" value="1"/>
</dbReference>
<evidence type="ECO:0000259" key="4">
    <source>
        <dbReference type="Pfam" id="PF08541"/>
    </source>
</evidence>
<keyword evidence="1" id="KW-0808">Transferase</keyword>
<dbReference type="GO" id="GO:0044550">
    <property type="term" value="P:secondary metabolite biosynthetic process"/>
    <property type="evidence" value="ECO:0007669"/>
    <property type="project" value="TreeGrafter"/>
</dbReference>
<keyword evidence="2" id="KW-0012">Acyltransferase</keyword>
<dbReference type="SUPFAM" id="SSF50249">
    <property type="entry name" value="Nucleic acid-binding proteins"/>
    <property type="match status" value="1"/>
</dbReference>
<dbReference type="Pfam" id="PF12172">
    <property type="entry name" value="zf-ChsH2"/>
    <property type="match status" value="1"/>
</dbReference>
<dbReference type="Gene3D" id="3.40.47.10">
    <property type="match status" value="1"/>
</dbReference>
<evidence type="ECO:0000313" key="7">
    <source>
        <dbReference type="Proteomes" id="UP000217785"/>
    </source>
</evidence>
<dbReference type="Pfam" id="PF01796">
    <property type="entry name" value="OB_ChsH2_C"/>
    <property type="match status" value="1"/>
</dbReference>
<dbReference type="RefSeq" id="WP_096180124.1">
    <property type="nucleotide sequence ID" value="NZ_BDUF01000003.1"/>
</dbReference>
<evidence type="ECO:0000259" key="3">
    <source>
        <dbReference type="Pfam" id="PF01796"/>
    </source>
</evidence>
<dbReference type="InterPro" id="IPR016039">
    <property type="entry name" value="Thiolase-like"/>
</dbReference>
<dbReference type="AlphaFoldDB" id="A0A292YF49"/>
<sequence>MAGIVSYGAYIPYYRLERKKMAEAFGERAMVGERAVANFDEDSVSMSVNAALDCLQEFAGREVDGVFFATTTAAYEEKQAAGTVAAALDLKSNVRVADVTGSLRASSAAMLSALDMVRAGAKGALAVTADCRLGAPQGQNEQLFGDGAAAFLFGSGDDVIAKAVAVHSHSREQIGGWRNKGDKFVHSWEERFVQTVYGETVGASVRGVLETAGMQPGDFSRIVMAGPAPKAQMAIAGMLGFQKEQFQDPLTDSVGMTGTAHAPMMLVAALEQARPGDKILFVSFGEGSDAIVFEVTAAIERLPRRLGISGHLASKSNLIRYADYLKWRGVLPAEPPRRPETPRPSVTAMQRNYHQNLALYGSKCLECGTPQFPKQRVCVQCQAKDRMEDYRFYGKTARIATYTIDYLAASPAPPTVVAVVDFEGGGRIMCEVTDCDPAEVRIGMELEMTFRRLYQAGGIHNYFWKAKPYRRVAEHEQRNHR</sequence>
<dbReference type="Proteomes" id="UP000217785">
    <property type="component" value="Unassembled WGS sequence"/>
</dbReference>